<dbReference type="EMBL" id="KQ435826">
    <property type="protein sequence ID" value="KOX72001.1"/>
    <property type="molecule type" value="Genomic_DNA"/>
</dbReference>
<gene>
    <name evidence="2" type="ORF">WN51_03149</name>
</gene>
<dbReference type="Proteomes" id="UP000053105">
    <property type="component" value="Unassembled WGS sequence"/>
</dbReference>
<keyword evidence="1" id="KW-1133">Transmembrane helix</keyword>
<protein>
    <submittedName>
        <fullName evidence="2">Uncharacterized protein</fullName>
    </submittedName>
</protein>
<keyword evidence="3" id="KW-1185">Reference proteome</keyword>
<reference evidence="2 3" key="1">
    <citation type="submission" date="2015-07" db="EMBL/GenBank/DDBJ databases">
        <title>The genome of Melipona quadrifasciata.</title>
        <authorList>
            <person name="Pan H."/>
            <person name="Kapheim K."/>
        </authorList>
    </citation>
    <scope>NUCLEOTIDE SEQUENCE [LARGE SCALE GENOMIC DNA]</scope>
    <source>
        <strain evidence="2">0111107301</strain>
        <tissue evidence="2">Whole body</tissue>
    </source>
</reference>
<proteinExistence type="predicted"/>
<keyword evidence="1" id="KW-0812">Transmembrane</keyword>
<dbReference type="AlphaFoldDB" id="A0A0N0U4G5"/>
<sequence>MWYGSHLCARISFKRIHHISIVSLKNLETSKLIVLYSLACVPIFPNLIGKFLPTKPLHPNIVQTMPLKELRPPVPLFKLAVVGFLIILGSVE</sequence>
<accession>A0A0N0U4G5</accession>
<evidence type="ECO:0000313" key="3">
    <source>
        <dbReference type="Proteomes" id="UP000053105"/>
    </source>
</evidence>
<evidence type="ECO:0000313" key="2">
    <source>
        <dbReference type="EMBL" id="KOX72001.1"/>
    </source>
</evidence>
<feature type="transmembrane region" description="Helical" evidence="1">
    <location>
        <begin position="73"/>
        <end position="91"/>
    </location>
</feature>
<keyword evidence="1" id="KW-0472">Membrane</keyword>
<feature type="transmembrane region" description="Helical" evidence="1">
    <location>
        <begin position="33"/>
        <end position="52"/>
    </location>
</feature>
<organism evidence="2 3">
    <name type="scientific">Melipona quadrifasciata</name>
    <dbReference type="NCBI Taxonomy" id="166423"/>
    <lineage>
        <taxon>Eukaryota</taxon>
        <taxon>Metazoa</taxon>
        <taxon>Ecdysozoa</taxon>
        <taxon>Arthropoda</taxon>
        <taxon>Hexapoda</taxon>
        <taxon>Insecta</taxon>
        <taxon>Pterygota</taxon>
        <taxon>Neoptera</taxon>
        <taxon>Endopterygota</taxon>
        <taxon>Hymenoptera</taxon>
        <taxon>Apocrita</taxon>
        <taxon>Aculeata</taxon>
        <taxon>Apoidea</taxon>
        <taxon>Anthophila</taxon>
        <taxon>Apidae</taxon>
        <taxon>Melipona</taxon>
    </lineage>
</organism>
<name>A0A0N0U4G5_9HYME</name>
<evidence type="ECO:0000256" key="1">
    <source>
        <dbReference type="SAM" id="Phobius"/>
    </source>
</evidence>